<reference evidence="11 12" key="1">
    <citation type="journal article" date="2018" name="Microbiome">
        <title>Fine metagenomic profile of the Mediterranean stratified and mixed water columns revealed by assembly and recruitment.</title>
        <authorList>
            <person name="Haro-Moreno J.M."/>
            <person name="Lopez-Perez M."/>
            <person name="De La Torre J.R."/>
            <person name="Picazo A."/>
            <person name="Camacho A."/>
            <person name="Rodriguez-Valera F."/>
        </authorList>
    </citation>
    <scope>NUCLEOTIDE SEQUENCE [LARGE SCALE GENOMIC DNA]</scope>
    <source>
        <strain evidence="11">MED-G78</strain>
    </source>
</reference>
<dbReference type="InterPro" id="IPR001041">
    <property type="entry name" value="2Fe-2S_ferredoxin-type"/>
</dbReference>
<protein>
    <recommendedName>
        <fullName evidence="2">2Fe-2S ferredoxin</fullName>
    </recommendedName>
</protein>
<dbReference type="PROSITE" id="PS51085">
    <property type="entry name" value="2FE2S_FER_2"/>
    <property type="match status" value="1"/>
</dbReference>
<evidence type="ECO:0000256" key="4">
    <source>
        <dbReference type="ARBA" id="ARBA00022714"/>
    </source>
</evidence>
<evidence type="ECO:0000256" key="1">
    <source>
        <dbReference type="ARBA" id="ARBA00010914"/>
    </source>
</evidence>
<evidence type="ECO:0000256" key="2">
    <source>
        <dbReference type="ARBA" id="ARBA00019395"/>
    </source>
</evidence>
<keyword evidence="4" id="KW-0001">2Fe-2S</keyword>
<dbReference type="GO" id="GO:0051537">
    <property type="term" value="F:2 iron, 2 sulfur cluster binding"/>
    <property type="evidence" value="ECO:0007669"/>
    <property type="project" value="UniProtKB-KW"/>
</dbReference>
<dbReference type="InterPro" id="IPR001055">
    <property type="entry name" value="Adrenodoxin-like"/>
</dbReference>
<comment type="caution">
    <text evidence="11">The sequence shown here is derived from an EMBL/GenBank/DDBJ whole genome shotgun (WGS) entry which is preliminary data.</text>
</comment>
<dbReference type="PRINTS" id="PR00355">
    <property type="entry name" value="ADRENODOXIN"/>
</dbReference>
<dbReference type="AlphaFoldDB" id="A0A368C7Y8"/>
<dbReference type="InterPro" id="IPR011536">
    <property type="entry name" value="Fdx_isc"/>
</dbReference>
<dbReference type="Gene3D" id="3.10.20.30">
    <property type="match status" value="1"/>
</dbReference>
<comment type="similarity">
    <text evidence="1">Belongs to the adrenodoxin/putidaredoxin family.</text>
</comment>
<dbReference type="InterPro" id="IPR018298">
    <property type="entry name" value="Adrenodoxin_Fe-S_BS"/>
</dbReference>
<evidence type="ECO:0000313" key="11">
    <source>
        <dbReference type="EMBL" id="RCL45515.1"/>
    </source>
</evidence>
<dbReference type="InterPro" id="IPR012675">
    <property type="entry name" value="Beta-grasp_dom_sf"/>
</dbReference>
<evidence type="ECO:0000256" key="8">
    <source>
        <dbReference type="ARBA" id="ARBA00023014"/>
    </source>
</evidence>
<evidence type="ECO:0000256" key="6">
    <source>
        <dbReference type="ARBA" id="ARBA00022982"/>
    </source>
</evidence>
<dbReference type="PANTHER" id="PTHR23426">
    <property type="entry name" value="FERREDOXIN/ADRENODOXIN"/>
    <property type="match status" value="1"/>
</dbReference>
<comment type="cofactor">
    <cofactor evidence="9">
        <name>[2Fe-2S] cluster</name>
        <dbReference type="ChEBI" id="CHEBI:190135"/>
    </cofactor>
</comment>
<keyword evidence="7" id="KW-0408">Iron</keyword>
<dbReference type="GO" id="GO:0140647">
    <property type="term" value="P:P450-containing electron transport chain"/>
    <property type="evidence" value="ECO:0007669"/>
    <property type="project" value="InterPro"/>
</dbReference>
<dbReference type="PANTHER" id="PTHR23426:SF65">
    <property type="entry name" value="FERREDOXIN-2, MITOCHONDRIAL"/>
    <property type="match status" value="1"/>
</dbReference>
<evidence type="ECO:0000256" key="7">
    <source>
        <dbReference type="ARBA" id="ARBA00023004"/>
    </source>
</evidence>
<evidence type="ECO:0000259" key="10">
    <source>
        <dbReference type="PROSITE" id="PS51085"/>
    </source>
</evidence>
<keyword evidence="8" id="KW-0411">Iron-sulfur</keyword>
<gene>
    <name evidence="11" type="primary">fdx</name>
    <name evidence="11" type="ORF">DBW92_00845</name>
</gene>
<dbReference type="CDD" id="cd00207">
    <property type="entry name" value="fer2"/>
    <property type="match status" value="1"/>
</dbReference>
<dbReference type="GO" id="GO:0005829">
    <property type="term" value="C:cytosol"/>
    <property type="evidence" value="ECO:0007669"/>
    <property type="project" value="TreeGrafter"/>
</dbReference>
<dbReference type="SUPFAM" id="SSF54292">
    <property type="entry name" value="2Fe-2S ferredoxin-like"/>
    <property type="match status" value="1"/>
</dbReference>
<proteinExistence type="inferred from homology"/>
<evidence type="ECO:0000256" key="5">
    <source>
        <dbReference type="ARBA" id="ARBA00022723"/>
    </source>
</evidence>
<dbReference type="Proteomes" id="UP000252915">
    <property type="component" value="Unassembled WGS sequence"/>
</dbReference>
<keyword evidence="3" id="KW-0813">Transport</keyword>
<feature type="domain" description="2Fe-2S ferredoxin-type" evidence="10">
    <location>
        <begin position="2"/>
        <end position="105"/>
    </location>
</feature>
<dbReference type="GO" id="GO:0046872">
    <property type="term" value="F:metal ion binding"/>
    <property type="evidence" value="ECO:0007669"/>
    <property type="project" value="UniProtKB-KW"/>
</dbReference>
<accession>A0A368C7Y8</accession>
<evidence type="ECO:0000256" key="3">
    <source>
        <dbReference type="ARBA" id="ARBA00022448"/>
    </source>
</evidence>
<dbReference type="Pfam" id="PF00111">
    <property type="entry name" value="Fer2"/>
    <property type="match status" value="1"/>
</dbReference>
<organism evidence="11 12">
    <name type="scientific">SAR86 cluster bacterium</name>
    <dbReference type="NCBI Taxonomy" id="2030880"/>
    <lineage>
        <taxon>Bacteria</taxon>
        <taxon>Pseudomonadati</taxon>
        <taxon>Pseudomonadota</taxon>
        <taxon>Gammaproteobacteria</taxon>
        <taxon>SAR86 cluster</taxon>
    </lineage>
</organism>
<dbReference type="PROSITE" id="PS00814">
    <property type="entry name" value="ADX"/>
    <property type="match status" value="1"/>
</dbReference>
<keyword evidence="5" id="KW-0479">Metal-binding</keyword>
<dbReference type="InterPro" id="IPR036010">
    <property type="entry name" value="2Fe-2S_ferredoxin-like_sf"/>
</dbReference>
<dbReference type="GO" id="GO:0009055">
    <property type="term" value="F:electron transfer activity"/>
    <property type="evidence" value="ECO:0007669"/>
    <property type="project" value="InterPro"/>
</dbReference>
<dbReference type="NCBIfam" id="TIGR02007">
    <property type="entry name" value="fdx_isc"/>
    <property type="match status" value="1"/>
</dbReference>
<evidence type="ECO:0000313" key="12">
    <source>
        <dbReference type="Proteomes" id="UP000252915"/>
    </source>
</evidence>
<dbReference type="EMBL" id="QOPI01000002">
    <property type="protein sequence ID" value="RCL45515.1"/>
    <property type="molecule type" value="Genomic_DNA"/>
</dbReference>
<keyword evidence="6" id="KW-0249">Electron transport</keyword>
<evidence type="ECO:0000256" key="9">
    <source>
        <dbReference type="ARBA" id="ARBA00034078"/>
    </source>
</evidence>
<name>A0A368C7Y8_9GAMM</name>
<sequence>MAKIKIWPHEEICPDGAILDTLPDETICEAALREGIRIEHACEMSCACTTCHCIIRKGFEKFDDASDTEEDMLDKAWGLEQTSRLSCQAIPPIDEEIEIELPKYNINMVSEDH</sequence>